<organism evidence="2 3">
    <name type="scientific">Maribacter litoralis</name>
    <dbReference type="NCBI Taxonomy" id="2059726"/>
    <lineage>
        <taxon>Bacteria</taxon>
        <taxon>Pseudomonadati</taxon>
        <taxon>Bacteroidota</taxon>
        <taxon>Flavobacteriia</taxon>
        <taxon>Flavobacteriales</taxon>
        <taxon>Flavobacteriaceae</taxon>
        <taxon>Maribacter</taxon>
    </lineage>
</organism>
<sequence>MNYTMDSTKNIKDENIQKPFIFNALYILFIAMISKKVWTFYG</sequence>
<feature type="transmembrane region" description="Helical" evidence="1">
    <location>
        <begin position="20"/>
        <end position="41"/>
    </location>
</feature>
<reference evidence="2 3" key="1">
    <citation type="submission" date="2019-10" db="EMBL/GenBank/DDBJ databases">
        <authorList>
            <person name="Karimi E."/>
        </authorList>
    </citation>
    <scope>NUCLEOTIDE SEQUENCE [LARGE SCALE GENOMIC DNA]</scope>
    <source>
        <strain evidence="2">Maribacter sp. 151</strain>
    </source>
</reference>
<keyword evidence="1" id="KW-0472">Membrane</keyword>
<keyword evidence="3" id="KW-1185">Reference proteome</keyword>
<dbReference type="EMBL" id="CABWLR010000002">
    <property type="protein sequence ID" value="VXB42731.1"/>
    <property type="molecule type" value="Genomic_DNA"/>
</dbReference>
<keyword evidence="1" id="KW-1133">Transmembrane helix</keyword>
<evidence type="ECO:0000313" key="2">
    <source>
        <dbReference type="EMBL" id="VXB42731.1"/>
    </source>
</evidence>
<evidence type="ECO:0000256" key="1">
    <source>
        <dbReference type="SAM" id="Phobius"/>
    </source>
</evidence>
<dbReference type="AlphaFoldDB" id="A0A653QK89"/>
<dbReference type="Proteomes" id="UP000430202">
    <property type="component" value="Unassembled WGS sequence"/>
</dbReference>
<evidence type="ECO:0000313" key="3">
    <source>
        <dbReference type="Proteomes" id="UP000430202"/>
    </source>
</evidence>
<gene>
    <name evidence="2" type="ORF">MARI151_20571</name>
</gene>
<proteinExistence type="predicted"/>
<accession>A0A653QK89</accession>
<protein>
    <submittedName>
        <fullName evidence="2">Uncharacterized protein</fullName>
    </submittedName>
</protein>
<name>A0A653QK89_9FLAO</name>
<keyword evidence="1" id="KW-0812">Transmembrane</keyword>